<feature type="compositionally biased region" description="Low complexity" evidence="1">
    <location>
        <begin position="195"/>
        <end position="208"/>
    </location>
</feature>
<evidence type="ECO:0000313" key="2">
    <source>
        <dbReference type="EMBL" id="KAJ6260059.1"/>
    </source>
</evidence>
<comment type="caution">
    <text evidence="2">The sequence shown here is derived from an EMBL/GenBank/DDBJ whole genome shotgun (WGS) entry which is preliminary data.</text>
</comment>
<reference evidence="2" key="1">
    <citation type="submission" date="2023-01" db="EMBL/GenBank/DDBJ databases">
        <title>The chitinases involved in constricting ring structure development in the nematode-trapping fungus Drechslerella dactyloides.</title>
        <authorList>
            <person name="Wang R."/>
            <person name="Zhang L."/>
            <person name="Tang P."/>
            <person name="Li S."/>
            <person name="Liang L."/>
        </authorList>
    </citation>
    <scope>NUCLEOTIDE SEQUENCE</scope>
    <source>
        <strain evidence="2">YMF1.00031</strain>
    </source>
</reference>
<protein>
    <submittedName>
        <fullName evidence="2">Uncharacterized protein</fullName>
    </submittedName>
</protein>
<feature type="region of interest" description="Disordered" evidence="1">
    <location>
        <begin position="51"/>
        <end position="243"/>
    </location>
</feature>
<name>A0AAD6IXZ8_DREDA</name>
<dbReference type="EMBL" id="JAQGDS010000006">
    <property type="protein sequence ID" value="KAJ6260059.1"/>
    <property type="molecule type" value="Genomic_DNA"/>
</dbReference>
<dbReference type="AlphaFoldDB" id="A0AAD6IXZ8"/>
<evidence type="ECO:0000256" key="1">
    <source>
        <dbReference type="SAM" id="MobiDB-lite"/>
    </source>
</evidence>
<evidence type="ECO:0000313" key="3">
    <source>
        <dbReference type="Proteomes" id="UP001221413"/>
    </source>
</evidence>
<proteinExistence type="predicted"/>
<sequence length="438" mass="48638">MPPDPNFPTSEFDPMMQLRPFSNPFARRMLDKKPVAPQLVFIEEDAALVSDQEDFSETSPNTRPIDIPSLGALEKYRSKPLSELSNEDSGAMSDTRKSSPKSSPKGSPKKAIENQAVAPSSEQTLADGVKRVKLDIPAKDMSKTLDDGSLVASKRMPPTTIFSHSTTSVTSPPPDLASRRLFSLPSILDEDQRPSSSSSRATSISRAPGPAPPPKPLFRPLQRRATTPAEAQPSRQTATAAKSKHCITLPSIDIMQTTYSQGQMYRESELLLDIFNAFKNNWPDRPYAVMNHLRNSLLLSVAVFDDPAPIFATDHGGSVSVKEVVCRYRRHRPANLKRSASRKQEQQPIDLCLVLWRPAFMSFREQCVLQETQRYRARHSAQSPEWPGAQRVAWYPSWEPSGNLPEGMADVFSSEKERVDAEGGELTFDLAVADGDWC</sequence>
<dbReference type="Proteomes" id="UP001221413">
    <property type="component" value="Unassembled WGS sequence"/>
</dbReference>
<keyword evidence="3" id="KW-1185">Reference proteome</keyword>
<accession>A0AAD6IXZ8</accession>
<organism evidence="2 3">
    <name type="scientific">Drechslerella dactyloides</name>
    <name type="common">Nematode-trapping fungus</name>
    <name type="synonym">Arthrobotrys dactyloides</name>
    <dbReference type="NCBI Taxonomy" id="74499"/>
    <lineage>
        <taxon>Eukaryota</taxon>
        <taxon>Fungi</taxon>
        <taxon>Dikarya</taxon>
        <taxon>Ascomycota</taxon>
        <taxon>Pezizomycotina</taxon>
        <taxon>Orbiliomycetes</taxon>
        <taxon>Orbiliales</taxon>
        <taxon>Orbiliaceae</taxon>
        <taxon>Drechslerella</taxon>
    </lineage>
</organism>
<gene>
    <name evidence="2" type="ORF">Dda_5705</name>
</gene>
<feature type="compositionally biased region" description="Basic and acidic residues" evidence="1">
    <location>
        <begin position="128"/>
        <end position="146"/>
    </location>
</feature>